<proteinExistence type="predicted"/>
<keyword evidence="2" id="KW-0812">Transmembrane</keyword>
<protein>
    <recommendedName>
        <fullName evidence="5">DUF2207 domain-containing protein</fullName>
    </recommendedName>
</protein>
<feature type="region of interest" description="Disordered" evidence="1">
    <location>
        <begin position="35"/>
        <end position="59"/>
    </location>
</feature>
<name>A0ABD5WDK1_9EURY</name>
<feature type="compositionally biased region" description="Basic and acidic residues" evidence="1">
    <location>
        <begin position="617"/>
        <end position="636"/>
    </location>
</feature>
<evidence type="ECO:0000313" key="4">
    <source>
        <dbReference type="Proteomes" id="UP001596461"/>
    </source>
</evidence>
<dbReference type="EMBL" id="JBHTAH010000012">
    <property type="protein sequence ID" value="MFC7070575.1"/>
    <property type="molecule type" value="Genomic_DNA"/>
</dbReference>
<sequence length="668" mass="72847">MARTSGARRRSYAVIAVALIVGMAVLAPAAAAATGTSSSGSTVAPQQSDEGVNTSTVSSPDYTYEELSATAAHPSGAPPSIRPSGSYGEYAIKYLPTGLFSFEGFERYAGRGTTIERTSFQFWSKRPYQTASNPIPDKQVTVHTVLWKKGTATVSENNRTQQVPIATNITETKHSLTLGPGYTTAEIPLPREWDSSYRLTVFVGSESDTARWQFTYNPSKVAKTVPAQSEGTRTLFLAGLFALAGLAAGVSLKGSQRLLRYAGAGPQISLFIWGLLVIPGSFVVFFVLGWDWTVQQLVTAPWLFPVLLGILVGFVSAVLFGDFTFTDLFVRLKLEDNIPNVVPKDTPSRGELSDGPAGREVVDVDAEDIRTMADGGALPSGTPGRMQAAIDSFEAQLSDPRKRPGHQRQAGVSQELSLGNIPGVISADVVPMTMTRYRDGSVGPVRRGLFAFLARAKGAASRLRTDGNPHNRIEVDKGPYQNLYFVDPQYDDVLDHESESWRFEFPALVSTELDENGEPYRHVNWKAILGTPTALTLGGIFGRFALDNAPLGVGVMLAWLVWHYVLTPSDGKAYTELAPIHYDRVVEVVMSHASALSEVTSLEDSWTGWIDSETRRRTERRRLADERDKTQSERISGEFLASEYGDEDFNADSGRRGRDRDSSGGDHQ</sequence>
<evidence type="ECO:0000313" key="3">
    <source>
        <dbReference type="EMBL" id="MFC7070575.1"/>
    </source>
</evidence>
<comment type="caution">
    <text evidence="3">The sequence shown here is derived from an EMBL/GenBank/DDBJ whole genome shotgun (WGS) entry which is preliminary data.</text>
</comment>
<dbReference type="Proteomes" id="UP001596461">
    <property type="component" value="Unassembled WGS sequence"/>
</dbReference>
<feature type="transmembrane region" description="Helical" evidence="2">
    <location>
        <begin position="302"/>
        <end position="325"/>
    </location>
</feature>
<accession>A0ABD5WDK1</accession>
<keyword evidence="2" id="KW-1133">Transmembrane helix</keyword>
<evidence type="ECO:0000256" key="2">
    <source>
        <dbReference type="SAM" id="Phobius"/>
    </source>
</evidence>
<dbReference type="RefSeq" id="WP_390210773.1">
    <property type="nucleotide sequence ID" value="NZ_JBHTAH010000012.1"/>
</dbReference>
<feature type="compositionally biased region" description="Basic and acidic residues" evidence="1">
    <location>
        <begin position="653"/>
        <end position="668"/>
    </location>
</feature>
<feature type="transmembrane region" description="Helical" evidence="2">
    <location>
        <begin position="270"/>
        <end position="290"/>
    </location>
</feature>
<dbReference type="AlphaFoldDB" id="A0ABD5WDK1"/>
<evidence type="ECO:0000256" key="1">
    <source>
        <dbReference type="SAM" id="MobiDB-lite"/>
    </source>
</evidence>
<gene>
    <name evidence="3" type="ORF">ACFQL9_13055</name>
</gene>
<feature type="compositionally biased region" description="Polar residues" evidence="1">
    <location>
        <begin position="45"/>
        <end position="59"/>
    </location>
</feature>
<keyword evidence="4" id="KW-1185">Reference proteome</keyword>
<organism evidence="3 4">
    <name type="scientific">Halobaculum lipolyticum</name>
    <dbReference type="NCBI Taxonomy" id="3032001"/>
    <lineage>
        <taxon>Archaea</taxon>
        <taxon>Methanobacteriati</taxon>
        <taxon>Methanobacteriota</taxon>
        <taxon>Stenosarchaea group</taxon>
        <taxon>Halobacteria</taxon>
        <taxon>Halobacteriales</taxon>
        <taxon>Haloferacaceae</taxon>
        <taxon>Halobaculum</taxon>
    </lineage>
</organism>
<keyword evidence="2" id="KW-0472">Membrane</keyword>
<reference evidence="3 4" key="1">
    <citation type="journal article" date="2019" name="Int. J. Syst. Evol. Microbiol.">
        <title>The Global Catalogue of Microorganisms (GCM) 10K type strain sequencing project: providing services to taxonomists for standard genome sequencing and annotation.</title>
        <authorList>
            <consortium name="The Broad Institute Genomics Platform"/>
            <consortium name="The Broad Institute Genome Sequencing Center for Infectious Disease"/>
            <person name="Wu L."/>
            <person name="Ma J."/>
        </authorList>
    </citation>
    <scope>NUCLEOTIDE SEQUENCE [LARGE SCALE GENOMIC DNA]</scope>
    <source>
        <strain evidence="3 4">DT31</strain>
    </source>
</reference>
<feature type="compositionally biased region" description="Low complexity" evidence="1">
    <location>
        <begin position="35"/>
        <end position="44"/>
    </location>
</feature>
<feature type="region of interest" description="Disordered" evidence="1">
    <location>
        <begin position="617"/>
        <end position="668"/>
    </location>
</feature>
<evidence type="ECO:0008006" key="5">
    <source>
        <dbReference type="Google" id="ProtNLM"/>
    </source>
</evidence>